<evidence type="ECO:0000256" key="9">
    <source>
        <dbReference type="SAM" id="MobiDB-lite"/>
    </source>
</evidence>
<sequence>MKFVDESQIEVIAGDGGAGCVSFRRERAIPFGGPDGGDGGDGGSVFAVADPNLNSLADFRFNRVFRAQRGENGQTSEMTGHGGDDLEIPMPLGTLIYDIETEELIGELTHIGSRIKIAQGGFHGLGNRRFKSSTNRAPRRSTPGTPGERRELRLELSLMADVGLLGMPNAGKSTLLSSVSAARPKIADYPFTTLYPQPGVVAVGQSKSFVMVDVPGLIEGAADGAGLGIRFLKHLQRTRLLLHMVDVLPPDESDIAENVRVICNELIAFSGQLADREQWLVFNKIDLLPDEQRQPLIDRTLAALNWSGRWFAISAVTRQGCDVLCREAMAWVDAQAPRSEDQLDPPAAAGLDDPQPPVSDAGEPQAD</sequence>
<evidence type="ECO:0000256" key="1">
    <source>
        <dbReference type="ARBA" id="ARBA00007699"/>
    </source>
</evidence>
<dbReference type="AlphaFoldDB" id="A0A1M5N332"/>
<dbReference type="InterPro" id="IPR036726">
    <property type="entry name" value="GTP1_OBG_dom_sf"/>
</dbReference>
<dbReference type="GO" id="GO:0043022">
    <property type="term" value="F:ribosome binding"/>
    <property type="evidence" value="ECO:0007669"/>
    <property type="project" value="UniProtKB-ARBA"/>
</dbReference>
<dbReference type="GO" id="GO:0005525">
    <property type="term" value="F:GTP binding"/>
    <property type="evidence" value="ECO:0007669"/>
    <property type="project" value="UniProtKB-UniRule"/>
</dbReference>
<dbReference type="PROSITE" id="PS00905">
    <property type="entry name" value="GTP1_OBG"/>
    <property type="match status" value="1"/>
</dbReference>
<dbReference type="InterPro" id="IPR027417">
    <property type="entry name" value="P-loop_NTPase"/>
</dbReference>
<feature type="region of interest" description="Disordered" evidence="9">
    <location>
        <begin position="126"/>
        <end position="148"/>
    </location>
</feature>
<keyword evidence="3 8" id="KW-0479">Metal-binding</keyword>
<evidence type="ECO:0000256" key="7">
    <source>
        <dbReference type="ARBA" id="ARBA00023134"/>
    </source>
</evidence>
<keyword evidence="6 8" id="KW-0460">Magnesium</keyword>
<dbReference type="EC" id="3.6.5.-" evidence="8"/>
<reference evidence="12 13" key="1">
    <citation type="submission" date="2016-11" db="EMBL/GenBank/DDBJ databases">
        <authorList>
            <person name="Jaros S."/>
            <person name="Januszkiewicz K."/>
            <person name="Wedrychowicz H."/>
        </authorList>
    </citation>
    <scope>NUCLEOTIDE SEQUENCE [LARGE SCALE GENOMIC DNA]</scope>
    <source>
        <strain evidence="12 13">CGMCC 1.7049</strain>
    </source>
</reference>
<comment type="cofactor">
    <cofactor evidence="8">
        <name>Mg(2+)</name>
        <dbReference type="ChEBI" id="CHEBI:18420"/>
    </cofactor>
</comment>
<comment type="subunit">
    <text evidence="8">Monomer.</text>
</comment>
<dbReference type="EMBL" id="FQWZ01000003">
    <property type="protein sequence ID" value="SHG83857.1"/>
    <property type="molecule type" value="Genomic_DNA"/>
</dbReference>
<dbReference type="PANTHER" id="PTHR11702:SF31">
    <property type="entry name" value="MITOCHONDRIAL RIBOSOME-ASSOCIATED GTPASE 2"/>
    <property type="match status" value="1"/>
</dbReference>
<dbReference type="PIRSF" id="PIRSF002401">
    <property type="entry name" value="GTP_bd_Obg/CgtA"/>
    <property type="match status" value="1"/>
</dbReference>
<keyword evidence="7 8" id="KW-0342">GTP-binding</keyword>
<dbReference type="GO" id="GO:0000287">
    <property type="term" value="F:magnesium ion binding"/>
    <property type="evidence" value="ECO:0007669"/>
    <property type="project" value="InterPro"/>
</dbReference>
<dbReference type="Gene3D" id="3.40.50.300">
    <property type="entry name" value="P-loop containing nucleotide triphosphate hydrolases"/>
    <property type="match status" value="1"/>
</dbReference>
<evidence type="ECO:0000256" key="2">
    <source>
        <dbReference type="ARBA" id="ARBA00022490"/>
    </source>
</evidence>
<keyword evidence="13" id="KW-1185">Reference proteome</keyword>
<dbReference type="Proteomes" id="UP000199758">
    <property type="component" value="Unassembled WGS sequence"/>
</dbReference>
<dbReference type="STRING" id="490188.SAMN04488068_1599"/>
<evidence type="ECO:0000256" key="8">
    <source>
        <dbReference type="HAMAP-Rule" id="MF_01454"/>
    </source>
</evidence>
<dbReference type="HAMAP" id="MF_01454">
    <property type="entry name" value="GTPase_Obg"/>
    <property type="match status" value="1"/>
</dbReference>
<dbReference type="InterPro" id="IPR045086">
    <property type="entry name" value="OBG_GTPase"/>
</dbReference>
<dbReference type="GO" id="GO:0042254">
    <property type="term" value="P:ribosome biogenesis"/>
    <property type="evidence" value="ECO:0007669"/>
    <property type="project" value="UniProtKB-UniRule"/>
</dbReference>
<evidence type="ECO:0000256" key="6">
    <source>
        <dbReference type="ARBA" id="ARBA00022842"/>
    </source>
</evidence>
<dbReference type="SUPFAM" id="SSF82051">
    <property type="entry name" value="Obg GTP-binding protein N-terminal domain"/>
    <property type="match status" value="1"/>
</dbReference>
<feature type="domain" description="OBG-type G" evidence="10">
    <location>
        <begin position="160"/>
        <end position="333"/>
    </location>
</feature>
<dbReference type="PRINTS" id="PR00326">
    <property type="entry name" value="GTP1OBG"/>
</dbReference>
<dbReference type="InterPro" id="IPR014100">
    <property type="entry name" value="GTP-bd_Obg/CgtA"/>
</dbReference>
<dbReference type="NCBIfam" id="NF008955">
    <property type="entry name" value="PRK12297.1"/>
    <property type="match status" value="1"/>
</dbReference>
<dbReference type="InterPro" id="IPR031167">
    <property type="entry name" value="G_OBG"/>
</dbReference>
<dbReference type="PROSITE" id="PS51883">
    <property type="entry name" value="OBG"/>
    <property type="match status" value="1"/>
</dbReference>
<evidence type="ECO:0000313" key="12">
    <source>
        <dbReference type="EMBL" id="SHG83857.1"/>
    </source>
</evidence>
<dbReference type="Gene3D" id="2.70.210.12">
    <property type="entry name" value="GTP1/OBG domain"/>
    <property type="match status" value="1"/>
</dbReference>
<dbReference type="CDD" id="cd01898">
    <property type="entry name" value="Obg"/>
    <property type="match status" value="1"/>
</dbReference>
<feature type="binding site" evidence="8">
    <location>
        <begin position="191"/>
        <end position="195"/>
    </location>
    <ligand>
        <name>GTP</name>
        <dbReference type="ChEBI" id="CHEBI:37565"/>
    </ligand>
</feature>
<dbReference type="InterPro" id="IPR006074">
    <property type="entry name" value="GTP1-OBG_CS"/>
</dbReference>
<dbReference type="GO" id="GO:0005737">
    <property type="term" value="C:cytoplasm"/>
    <property type="evidence" value="ECO:0007669"/>
    <property type="project" value="UniProtKB-SubCell"/>
</dbReference>
<feature type="binding site" evidence="8">
    <location>
        <begin position="213"/>
        <end position="216"/>
    </location>
    <ligand>
        <name>GTP</name>
        <dbReference type="ChEBI" id="CHEBI:37565"/>
    </ligand>
</feature>
<evidence type="ECO:0000313" key="13">
    <source>
        <dbReference type="Proteomes" id="UP000199758"/>
    </source>
</evidence>
<feature type="region of interest" description="Disordered" evidence="9">
    <location>
        <begin position="336"/>
        <end position="367"/>
    </location>
</feature>
<dbReference type="InterPro" id="IPR006073">
    <property type="entry name" value="GTP-bd"/>
</dbReference>
<comment type="subcellular location">
    <subcellularLocation>
        <location evidence="8">Cytoplasm</location>
    </subcellularLocation>
</comment>
<accession>A0A1M5N332</accession>
<feature type="domain" description="Obg" evidence="11">
    <location>
        <begin position="1"/>
        <end position="159"/>
    </location>
</feature>
<dbReference type="InterPro" id="IPR006169">
    <property type="entry name" value="GTP1_OBG_dom"/>
</dbReference>
<dbReference type="OrthoDB" id="9807318at2"/>
<dbReference type="FunFam" id="2.70.210.12:FF:000001">
    <property type="entry name" value="GTPase Obg"/>
    <property type="match status" value="1"/>
</dbReference>
<comment type="similarity">
    <text evidence="1 8">Belongs to the TRAFAC class OBG-HflX-like GTPase superfamily. OBG GTPase family.</text>
</comment>
<evidence type="ECO:0000256" key="3">
    <source>
        <dbReference type="ARBA" id="ARBA00022723"/>
    </source>
</evidence>
<dbReference type="PANTHER" id="PTHR11702">
    <property type="entry name" value="DEVELOPMENTALLY REGULATED GTP-BINDING PROTEIN-RELATED"/>
    <property type="match status" value="1"/>
</dbReference>
<dbReference type="NCBIfam" id="NF008956">
    <property type="entry name" value="PRK12299.1"/>
    <property type="match status" value="1"/>
</dbReference>
<evidence type="ECO:0000256" key="4">
    <source>
        <dbReference type="ARBA" id="ARBA00022741"/>
    </source>
</evidence>
<evidence type="ECO:0000256" key="5">
    <source>
        <dbReference type="ARBA" id="ARBA00022801"/>
    </source>
</evidence>
<dbReference type="NCBIfam" id="TIGR02729">
    <property type="entry name" value="Obg_CgtA"/>
    <property type="match status" value="1"/>
</dbReference>
<dbReference type="PROSITE" id="PS51710">
    <property type="entry name" value="G_OBG"/>
    <property type="match status" value="1"/>
</dbReference>
<evidence type="ECO:0000259" key="11">
    <source>
        <dbReference type="PROSITE" id="PS51883"/>
    </source>
</evidence>
<feature type="binding site" evidence="8">
    <location>
        <begin position="283"/>
        <end position="286"/>
    </location>
    <ligand>
        <name>GTP</name>
        <dbReference type="ChEBI" id="CHEBI:37565"/>
    </ligand>
</feature>
<comment type="function">
    <text evidence="8">An essential GTPase which binds GTP, GDP and possibly (p)ppGpp with moderate affinity, with high nucleotide exchange rates and a fairly low GTP hydrolysis rate. Plays a role in control of the cell cycle, stress response, ribosome biogenesis and in those bacteria that undergo differentiation, in morphogenesis control.</text>
</comment>
<feature type="binding site" evidence="8">
    <location>
        <begin position="166"/>
        <end position="173"/>
    </location>
    <ligand>
        <name>GTP</name>
        <dbReference type="ChEBI" id="CHEBI:37565"/>
    </ligand>
</feature>
<dbReference type="Pfam" id="PF01926">
    <property type="entry name" value="MMR_HSR1"/>
    <property type="match status" value="1"/>
</dbReference>
<keyword evidence="4 8" id="KW-0547">Nucleotide-binding</keyword>
<keyword evidence="5 8" id="KW-0378">Hydrolase</keyword>
<gene>
    <name evidence="8" type="primary">obg</name>
    <name evidence="12" type="ORF">SAMN04488068_1599</name>
</gene>
<dbReference type="SUPFAM" id="SSF52540">
    <property type="entry name" value="P-loop containing nucleoside triphosphate hydrolases"/>
    <property type="match status" value="1"/>
</dbReference>
<name>A0A1M5N332_9GAMM</name>
<feature type="binding site" evidence="8">
    <location>
        <begin position="314"/>
        <end position="316"/>
    </location>
    <ligand>
        <name>GTP</name>
        <dbReference type="ChEBI" id="CHEBI:37565"/>
    </ligand>
</feature>
<dbReference type="RefSeq" id="WP_084083244.1">
    <property type="nucleotide sequence ID" value="NZ_FQWZ01000003.1"/>
</dbReference>
<keyword evidence="2 8" id="KW-0963">Cytoplasm</keyword>
<dbReference type="Pfam" id="PF01018">
    <property type="entry name" value="GTP1_OBG"/>
    <property type="match status" value="1"/>
</dbReference>
<feature type="binding site" evidence="8">
    <location>
        <position position="193"/>
    </location>
    <ligand>
        <name>Mg(2+)</name>
        <dbReference type="ChEBI" id="CHEBI:18420"/>
    </ligand>
</feature>
<dbReference type="GO" id="GO:0003924">
    <property type="term" value="F:GTPase activity"/>
    <property type="evidence" value="ECO:0007669"/>
    <property type="project" value="UniProtKB-UniRule"/>
</dbReference>
<feature type="binding site" evidence="8">
    <location>
        <position position="173"/>
    </location>
    <ligand>
        <name>Mg(2+)</name>
        <dbReference type="ChEBI" id="CHEBI:18420"/>
    </ligand>
</feature>
<organism evidence="12 13">
    <name type="scientific">Hydrocarboniphaga daqingensis</name>
    <dbReference type="NCBI Taxonomy" id="490188"/>
    <lineage>
        <taxon>Bacteria</taxon>
        <taxon>Pseudomonadati</taxon>
        <taxon>Pseudomonadota</taxon>
        <taxon>Gammaproteobacteria</taxon>
        <taxon>Nevskiales</taxon>
        <taxon>Nevskiaceae</taxon>
        <taxon>Hydrocarboniphaga</taxon>
    </lineage>
</organism>
<evidence type="ECO:0000259" key="10">
    <source>
        <dbReference type="PROSITE" id="PS51710"/>
    </source>
</evidence>
<protein>
    <recommendedName>
        <fullName evidence="8">GTPase Obg</fullName>
        <ecNumber evidence="8">3.6.5.-</ecNumber>
    </recommendedName>
    <alternativeName>
        <fullName evidence="8">GTP-binding protein Obg</fullName>
    </alternativeName>
</protein>
<proteinExistence type="inferred from homology"/>